<name>A0A0C1N7H3_9CYAN</name>
<evidence type="ECO:0000256" key="4">
    <source>
        <dbReference type="ARBA" id="ARBA00023004"/>
    </source>
</evidence>
<sequence length="138" mass="15563">MSLNVELLEQSFAQIKPRAEDFVASFYENLFASHPEAKPLFANTNMVEQRQHLLAALVLVVQNLRKPEVLEEALKKLGAKHISYGTAPEHYPLVGQALLTTFEQYLQQDWTSEVEQAWTDAFGAITALMLKGAEEVYP</sequence>
<feature type="domain" description="Globin" evidence="6">
    <location>
        <begin position="1"/>
        <end position="134"/>
    </location>
</feature>
<dbReference type="PANTHER" id="PTHR43396">
    <property type="entry name" value="FLAVOHEMOPROTEIN"/>
    <property type="match status" value="1"/>
</dbReference>
<dbReference type="GO" id="GO:0019825">
    <property type="term" value="F:oxygen binding"/>
    <property type="evidence" value="ECO:0007669"/>
    <property type="project" value="InterPro"/>
</dbReference>
<evidence type="ECO:0000259" key="6">
    <source>
        <dbReference type="PROSITE" id="PS01033"/>
    </source>
</evidence>
<dbReference type="InterPro" id="IPR000971">
    <property type="entry name" value="Globin"/>
</dbReference>
<reference evidence="8" key="1">
    <citation type="journal article" date="2015" name="Genome Announc.">
        <title>Draft Genome Sequence of Tolypothrix boutellei Strain VB521301.</title>
        <authorList>
            <person name="Chandrababunaidu M.M."/>
            <person name="Singh D."/>
            <person name="Sen D."/>
            <person name="Bhan S."/>
            <person name="Das S."/>
            <person name="Gupta A."/>
            <person name="Adhikary S.P."/>
            <person name="Tripathy S."/>
        </authorList>
    </citation>
    <scope>NUCLEOTIDE SEQUENCE</scope>
    <source>
        <strain evidence="8">VB521301</strain>
    </source>
</reference>
<dbReference type="InterPro" id="IPR009050">
    <property type="entry name" value="Globin-like_sf"/>
</dbReference>
<evidence type="ECO:0000313" key="7">
    <source>
        <dbReference type="EMBL" id="KAF3883816.1"/>
    </source>
</evidence>
<evidence type="ECO:0000313" key="8">
    <source>
        <dbReference type="EMBL" id="KIE08486.1"/>
    </source>
</evidence>
<dbReference type="GO" id="GO:0005344">
    <property type="term" value="F:oxygen carrier activity"/>
    <property type="evidence" value="ECO:0007669"/>
    <property type="project" value="UniProtKB-KW"/>
</dbReference>
<dbReference type="GO" id="GO:0046872">
    <property type="term" value="F:metal ion binding"/>
    <property type="evidence" value="ECO:0007669"/>
    <property type="project" value="UniProtKB-KW"/>
</dbReference>
<dbReference type="SUPFAM" id="SSF46458">
    <property type="entry name" value="Globin-like"/>
    <property type="match status" value="1"/>
</dbReference>
<evidence type="ECO:0000256" key="5">
    <source>
        <dbReference type="RuleBase" id="RU000356"/>
    </source>
</evidence>
<keyword evidence="2 5" id="KW-0561">Oxygen transport</keyword>
<evidence type="ECO:0000256" key="1">
    <source>
        <dbReference type="ARBA" id="ARBA00022617"/>
    </source>
</evidence>
<dbReference type="Proteomes" id="UP000029738">
    <property type="component" value="Unassembled WGS sequence"/>
</dbReference>
<dbReference type="EMBL" id="JHEG02000058">
    <property type="protein sequence ID" value="KIE08486.1"/>
    <property type="molecule type" value="Genomic_DNA"/>
</dbReference>
<dbReference type="OrthoDB" id="315417at2"/>
<evidence type="ECO:0000313" key="9">
    <source>
        <dbReference type="Proteomes" id="UP000029738"/>
    </source>
</evidence>
<dbReference type="AlphaFoldDB" id="A0A0C1N7H3"/>
<proteinExistence type="inferred from homology"/>
<dbReference type="CDD" id="cd12131">
    <property type="entry name" value="HGbI-like"/>
    <property type="match status" value="1"/>
</dbReference>
<protein>
    <submittedName>
        <fullName evidence="8">Flavohemoprotein</fullName>
    </submittedName>
</protein>
<dbReference type="GO" id="GO:0071500">
    <property type="term" value="P:cellular response to nitrosative stress"/>
    <property type="evidence" value="ECO:0007669"/>
    <property type="project" value="TreeGrafter"/>
</dbReference>
<keyword evidence="9" id="KW-1185">Reference proteome</keyword>
<dbReference type="InterPro" id="IPR012292">
    <property type="entry name" value="Globin/Proto"/>
</dbReference>
<keyword evidence="4" id="KW-0408">Iron</keyword>
<dbReference type="Gene3D" id="1.10.490.10">
    <property type="entry name" value="Globins"/>
    <property type="match status" value="1"/>
</dbReference>
<dbReference type="Pfam" id="PF00042">
    <property type="entry name" value="Globin"/>
    <property type="match status" value="1"/>
</dbReference>
<dbReference type="GO" id="GO:0046210">
    <property type="term" value="P:nitric oxide catabolic process"/>
    <property type="evidence" value="ECO:0007669"/>
    <property type="project" value="TreeGrafter"/>
</dbReference>
<dbReference type="GO" id="GO:0071949">
    <property type="term" value="F:FAD binding"/>
    <property type="evidence" value="ECO:0007669"/>
    <property type="project" value="TreeGrafter"/>
</dbReference>
<evidence type="ECO:0000256" key="3">
    <source>
        <dbReference type="ARBA" id="ARBA00022723"/>
    </source>
</evidence>
<gene>
    <name evidence="8" type="ORF">DA73_0228385</name>
    <name evidence="7" type="ORF">DA73_0400039570</name>
</gene>
<dbReference type="GO" id="GO:0008941">
    <property type="term" value="F:nitric oxide dioxygenase NAD(P)H activity"/>
    <property type="evidence" value="ECO:0007669"/>
    <property type="project" value="TreeGrafter"/>
</dbReference>
<dbReference type="PANTHER" id="PTHR43396:SF3">
    <property type="entry name" value="FLAVOHEMOPROTEIN"/>
    <property type="match status" value="1"/>
</dbReference>
<accession>A0A0C1N7H3</accession>
<comment type="caution">
    <text evidence="8">The sequence shown here is derived from an EMBL/GenBank/DDBJ whole genome shotgun (WGS) entry which is preliminary data.</text>
</comment>
<dbReference type="STRING" id="1479485.DA73_0228385"/>
<reference evidence="7" key="2">
    <citation type="submission" date="2019-11" db="EMBL/GenBank/DDBJ databases">
        <title>Improved Assembly of Tolypothrix boutellei genome.</title>
        <authorList>
            <person name="Sarangi A.N."/>
            <person name="Mukherjee M."/>
            <person name="Ghosh S."/>
            <person name="Singh D."/>
            <person name="Das A."/>
            <person name="Kant S."/>
            <person name="Prusty A."/>
            <person name="Tripathy S."/>
        </authorList>
    </citation>
    <scope>NUCLEOTIDE SEQUENCE</scope>
    <source>
        <strain evidence="7">VB521301</strain>
    </source>
</reference>
<dbReference type="EMBL" id="JHEG04000002">
    <property type="protein sequence ID" value="KAF3883816.1"/>
    <property type="molecule type" value="Genomic_DNA"/>
</dbReference>
<comment type="similarity">
    <text evidence="5">Belongs to the globin family.</text>
</comment>
<organism evidence="8">
    <name type="scientific">Tolypothrix bouteillei VB521301</name>
    <dbReference type="NCBI Taxonomy" id="1479485"/>
    <lineage>
        <taxon>Bacteria</taxon>
        <taxon>Bacillati</taxon>
        <taxon>Cyanobacteriota</taxon>
        <taxon>Cyanophyceae</taxon>
        <taxon>Nostocales</taxon>
        <taxon>Tolypothrichaceae</taxon>
        <taxon>Tolypothrix</taxon>
    </lineage>
</organism>
<dbReference type="PROSITE" id="PS01033">
    <property type="entry name" value="GLOBIN"/>
    <property type="match status" value="1"/>
</dbReference>
<evidence type="ECO:0000256" key="2">
    <source>
        <dbReference type="ARBA" id="ARBA00022621"/>
    </source>
</evidence>
<keyword evidence="5" id="KW-0813">Transport</keyword>
<dbReference type="RefSeq" id="WP_038090244.1">
    <property type="nucleotide sequence ID" value="NZ_JHEG04000002.1"/>
</dbReference>
<dbReference type="GO" id="GO:0020037">
    <property type="term" value="F:heme binding"/>
    <property type="evidence" value="ECO:0007669"/>
    <property type="project" value="InterPro"/>
</dbReference>
<keyword evidence="3" id="KW-0479">Metal-binding</keyword>
<keyword evidence="1 5" id="KW-0349">Heme</keyword>